<feature type="region of interest" description="Disordered" evidence="1">
    <location>
        <begin position="582"/>
        <end position="602"/>
    </location>
</feature>
<dbReference type="InterPro" id="IPR036890">
    <property type="entry name" value="HATPase_C_sf"/>
</dbReference>
<feature type="region of interest" description="Disordered" evidence="1">
    <location>
        <begin position="42"/>
        <end position="68"/>
    </location>
</feature>
<feature type="compositionally biased region" description="Basic and acidic residues" evidence="1">
    <location>
        <begin position="211"/>
        <end position="225"/>
    </location>
</feature>
<dbReference type="GeneID" id="63754937"/>
<dbReference type="EMBL" id="KV878217">
    <property type="protein sequence ID" value="OJJ30067.1"/>
    <property type="molecule type" value="Genomic_DNA"/>
</dbReference>
<dbReference type="RefSeq" id="XP_040683744.1">
    <property type="nucleotide sequence ID" value="XM_040839089.1"/>
</dbReference>
<dbReference type="SUPFAM" id="SSF55874">
    <property type="entry name" value="ATPase domain of HSP90 chaperone/DNA topoisomerase II/histidine kinase"/>
    <property type="match status" value="1"/>
</dbReference>
<dbReference type="InterPro" id="IPR052957">
    <property type="entry name" value="Auxin_embryo_med"/>
</dbReference>
<feature type="compositionally biased region" description="Basic and acidic residues" evidence="1">
    <location>
        <begin position="43"/>
        <end position="59"/>
    </location>
</feature>
<evidence type="ECO:0000313" key="3">
    <source>
        <dbReference type="Proteomes" id="UP000184383"/>
    </source>
</evidence>
<name>A0A1L9R5A3_ASPWE</name>
<evidence type="ECO:0000313" key="2">
    <source>
        <dbReference type="EMBL" id="OJJ30067.1"/>
    </source>
</evidence>
<evidence type="ECO:0000256" key="1">
    <source>
        <dbReference type="SAM" id="MobiDB-lite"/>
    </source>
</evidence>
<sequence>MHTLFAGLYHAFRQVFNPNHNMDLFRRLGECRETRNARRHIERIRSDKKRRDDDLKESQDNLSSHTPTHILHHLIQNADDTEYDSVKSTLTFTYKKGHLRIDWNGRGLSSQDIDALCHQHSGLRSVFNIADQAWIRSRKYSFKLNRQLIPQWDSFPEPSSHRGTSMYLSLSDKDSEREMVEQLQAIDPKILMLLRNIRLLRISITQDDGTVEERDLQRQDDHSPTDGHYTTTLKSDGFSERFLVFQDTRESTEGPETQLAFPIDSDDQPSVDTQKVYTLFPIQDCGIKFCIQANFSIIPNLVDLWSDSKDTLFCNILSVFEHAVDYFLAHDQYRLTWLKYLSFGPHQQEFFKQLEDSIMQRLRAKPILRSETGDLAIPSNLFYVPSHFRGDNGAPLTLCDATASMYLSREYSPSDWPLLENLGVRLLRVGDFVDQLSDAHVFHQNHEPEATQWHIRVARAIVQQSDREVCIPRLRQLSLIPLHNGRWASAVEGNLFLPSALCHSIPEGFDAWEVDSAVTLDQDRMHLMQLLHVRPFDATAIQQIVAEKLVMPEQAMTLSEEQLIKAAVFLFVTGWSNTDAADPHVATDQDSRPRPASSVYLPSKSPYSASELLKQRNGSFFLKEAYFSAGVTDEVGWKTWLSTNFGLSEIPRLQAESAEGTVSLSIDFAFLVHNARPVDWLRLLKIHHVQDDSYLKNENIRTALQSVKVPCHGGGMLPLGDTYLPYADFLGHGTSPFLQIPLDDDWSFLELLGVSVKRDIGFCTRLLKHVSGGDPSQVRLDAIYSDIARMSDGLGDSIRHDFIQNDLIYIQVDGAQGRWVSLSGCVWEGPDSLFQTPRLEKIYPSQAPLFKDILLIQDATPETLLREIDGLVPGSENPHVFALLRDVDTLLQQSNISLPYHQFQHRKIFPVVDVNGTCSMRSMDDQSDWLIADREYYRRAFDRQVPLLALPVDAISNLPTLTSLWRLDNRVVSARLGYEIDHCDEGALEQDFSDRIREKIGLIARLVPETESVTDKIELLLRTDIYRSDEITIRWIIQTQHSTVKSNAMPGHAHAIQQNGGIRMYLHQDHLSRQSLPLEFFEELEWLLKVDPRNRHLLQLIINHPDQGYLHDTLDQKGVPRSRMAVVTLLEGMFGEDCLSDEVRC</sequence>
<protein>
    <submittedName>
        <fullName evidence="2">Uncharacterized protein</fullName>
    </submittedName>
</protein>
<dbReference type="PANTHER" id="PTHR32387:SF0">
    <property type="entry name" value="PROTEIN NO VEIN"/>
    <property type="match status" value="1"/>
</dbReference>
<dbReference type="STRING" id="1073089.A0A1L9R5A3"/>
<organism evidence="2 3">
    <name type="scientific">Aspergillus wentii DTO 134E9</name>
    <dbReference type="NCBI Taxonomy" id="1073089"/>
    <lineage>
        <taxon>Eukaryota</taxon>
        <taxon>Fungi</taxon>
        <taxon>Dikarya</taxon>
        <taxon>Ascomycota</taxon>
        <taxon>Pezizomycotina</taxon>
        <taxon>Eurotiomycetes</taxon>
        <taxon>Eurotiomycetidae</taxon>
        <taxon>Eurotiales</taxon>
        <taxon>Aspergillaceae</taxon>
        <taxon>Aspergillus</taxon>
        <taxon>Aspergillus subgen. Cremei</taxon>
    </lineage>
</organism>
<dbReference type="Proteomes" id="UP000184383">
    <property type="component" value="Unassembled WGS sequence"/>
</dbReference>
<dbReference type="PANTHER" id="PTHR32387">
    <property type="entry name" value="WU:FJ29H11"/>
    <property type="match status" value="1"/>
</dbReference>
<keyword evidence="3" id="KW-1185">Reference proteome</keyword>
<reference evidence="3" key="1">
    <citation type="journal article" date="2017" name="Genome Biol.">
        <title>Comparative genomics reveals high biological diversity and specific adaptations in the industrially and medically important fungal genus Aspergillus.</title>
        <authorList>
            <person name="de Vries R.P."/>
            <person name="Riley R."/>
            <person name="Wiebenga A."/>
            <person name="Aguilar-Osorio G."/>
            <person name="Amillis S."/>
            <person name="Uchima C.A."/>
            <person name="Anderluh G."/>
            <person name="Asadollahi M."/>
            <person name="Askin M."/>
            <person name="Barry K."/>
            <person name="Battaglia E."/>
            <person name="Bayram O."/>
            <person name="Benocci T."/>
            <person name="Braus-Stromeyer S.A."/>
            <person name="Caldana C."/>
            <person name="Canovas D."/>
            <person name="Cerqueira G.C."/>
            <person name="Chen F."/>
            <person name="Chen W."/>
            <person name="Choi C."/>
            <person name="Clum A."/>
            <person name="Dos Santos R.A."/>
            <person name="Damasio A.R."/>
            <person name="Diallinas G."/>
            <person name="Emri T."/>
            <person name="Fekete E."/>
            <person name="Flipphi M."/>
            <person name="Freyberg S."/>
            <person name="Gallo A."/>
            <person name="Gournas C."/>
            <person name="Habgood R."/>
            <person name="Hainaut M."/>
            <person name="Harispe M.L."/>
            <person name="Henrissat B."/>
            <person name="Hilden K.S."/>
            <person name="Hope R."/>
            <person name="Hossain A."/>
            <person name="Karabika E."/>
            <person name="Karaffa L."/>
            <person name="Karanyi Z."/>
            <person name="Krasevec N."/>
            <person name="Kuo A."/>
            <person name="Kusch H."/>
            <person name="LaButti K."/>
            <person name="Lagendijk E.L."/>
            <person name="Lapidus A."/>
            <person name="Levasseur A."/>
            <person name="Lindquist E."/>
            <person name="Lipzen A."/>
            <person name="Logrieco A.F."/>
            <person name="MacCabe A."/>
            <person name="Maekelae M.R."/>
            <person name="Malavazi I."/>
            <person name="Melin P."/>
            <person name="Meyer V."/>
            <person name="Mielnichuk N."/>
            <person name="Miskei M."/>
            <person name="Molnar A.P."/>
            <person name="Mule G."/>
            <person name="Ngan C.Y."/>
            <person name="Orejas M."/>
            <person name="Orosz E."/>
            <person name="Ouedraogo J.P."/>
            <person name="Overkamp K.M."/>
            <person name="Park H.-S."/>
            <person name="Perrone G."/>
            <person name="Piumi F."/>
            <person name="Punt P.J."/>
            <person name="Ram A.F."/>
            <person name="Ramon A."/>
            <person name="Rauscher S."/>
            <person name="Record E."/>
            <person name="Riano-Pachon D.M."/>
            <person name="Robert V."/>
            <person name="Roehrig J."/>
            <person name="Ruller R."/>
            <person name="Salamov A."/>
            <person name="Salih N.S."/>
            <person name="Samson R.A."/>
            <person name="Sandor E."/>
            <person name="Sanguinetti M."/>
            <person name="Schuetze T."/>
            <person name="Sepcic K."/>
            <person name="Shelest E."/>
            <person name="Sherlock G."/>
            <person name="Sophianopoulou V."/>
            <person name="Squina F.M."/>
            <person name="Sun H."/>
            <person name="Susca A."/>
            <person name="Todd R.B."/>
            <person name="Tsang A."/>
            <person name="Unkles S.E."/>
            <person name="van de Wiele N."/>
            <person name="van Rossen-Uffink D."/>
            <person name="Oliveira J.V."/>
            <person name="Vesth T.C."/>
            <person name="Visser J."/>
            <person name="Yu J.-H."/>
            <person name="Zhou M."/>
            <person name="Andersen M.R."/>
            <person name="Archer D.B."/>
            <person name="Baker S.E."/>
            <person name="Benoit I."/>
            <person name="Brakhage A.A."/>
            <person name="Braus G.H."/>
            <person name="Fischer R."/>
            <person name="Frisvad J.C."/>
            <person name="Goldman G.H."/>
            <person name="Houbraken J."/>
            <person name="Oakley B."/>
            <person name="Pocsi I."/>
            <person name="Scazzocchio C."/>
            <person name="Seiboth B."/>
            <person name="vanKuyk P.A."/>
            <person name="Wortman J."/>
            <person name="Dyer P.S."/>
            <person name="Grigoriev I.V."/>
        </authorList>
    </citation>
    <scope>NUCLEOTIDE SEQUENCE [LARGE SCALE GENOMIC DNA]</scope>
    <source>
        <strain evidence="3">DTO 134E9</strain>
    </source>
</reference>
<gene>
    <name evidence="2" type="ORF">ASPWEDRAFT_699683</name>
</gene>
<accession>A0A1L9R5A3</accession>
<dbReference type="OrthoDB" id="2157530at2759"/>
<feature type="region of interest" description="Disordered" evidence="1">
    <location>
        <begin position="210"/>
        <end position="230"/>
    </location>
</feature>
<proteinExistence type="predicted"/>
<dbReference type="VEuPathDB" id="FungiDB:ASPWEDRAFT_699683"/>
<dbReference type="AlphaFoldDB" id="A0A1L9R5A3"/>
<feature type="compositionally biased region" description="Basic and acidic residues" evidence="1">
    <location>
        <begin position="582"/>
        <end position="593"/>
    </location>
</feature>